<organism evidence="1 2">
    <name type="scientific">Couchioplanes caeruleus subsp. caeruleus</name>
    <dbReference type="NCBI Taxonomy" id="56427"/>
    <lineage>
        <taxon>Bacteria</taxon>
        <taxon>Bacillati</taxon>
        <taxon>Actinomycetota</taxon>
        <taxon>Actinomycetes</taxon>
        <taxon>Micromonosporales</taxon>
        <taxon>Micromonosporaceae</taxon>
        <taxon>Couchioplanes</taxon>
    </lineage>
</organism>
<reference evidence="1 2" key="1">
    <citation type="submission" date="2016-09" db="EMBL/GenBank/DDBJ databases">
        <title>Couchioplanes caeruleus draft genome sequence.</title>
        <authorList>
            <person name="Sheehan J."/>
            <person name="Caffrey P."/>
        </authorList>
    </citation>
    <scope>NUCLEOTIDE SEQUENCE [LARGE SCALE GENOMIC DNA]</scope>
    <source>
        <strain evidence="1 2">DSM 43634</strain>
    </source>
</reference>
<dbReference type="InterPro" id="IPR036689">
    <property type="entry name" value="ESAT-6-like_sf"/>
</dbReference>
<protein>
    <submittedName>
        <fullName evidence="1">Uncharacterized protein</fullName>
    </submittedName>
</protein>
<dbReference type="SUPFAM" id="SSF140453">
    <property type="entry name" value="EsxAB dimer-like"/>
    <property type="match status" value="1"/>
</dbReference>
<dbReference type="Proteomes" id="UP000182486">
    <property type="component" value="Unassembled WGS sequence"/>
</dbReference>
<dbReference type="EMBL" id="MEIA01000056">
    <property type="protein sequence ID" value="OJF15389.1"/>
    <property type="molecule type" value="Genomic_DNA"/>
</dbReference>
<accession>A0A1K0FRC8</accession>
<gene>
    <name evidence="1" type="ORF">BG844_04620</name>
</gene>
<keyword evidence="2" id="KW-1185">Reference proteome</keyword>
<sequence length="410" mass="43332">MSENALVATAHDSTTWATGLGLVEDAQQIASGIENNRWVDTSLGGVGASLEILSLALDPIGGLLSWGVGWLMEHVQPLKEALDWLAGNADAVAAHAATWGNVARFTASARADYAAKLGSEVSQWFGASGDAYRGHADRHLAAMEGIATAAQGISSAVEGAGLLVGLVRGIVRDLIADFIATLAARLPQWLATEGITLGIATPLVVSQVGSLVAKWVNKIQHFIRALLDSLRRLTPMVDHLGQVLIDLKSLLKRGARTGVDPLAPKAADEYEFNMVENPGPLADLRSTPAANYAGGRYDEVELPEDRVLYRAGDTENPLGQWFTTEPPASVAHVRTDSAVKAQWIDPQTHLLTGVSPIDTVYRVKIPAGTKVYPGPVGSMGGVYVGGGHQVFVPTPWNIDGVEVLGSEPLP</sequence>
<dbReference type="AlphaFoldDB" id="A0A1K0FRC8"/>
<evidence type="ECO:0000313" key="2">
    <source>
        <dbReference type="Proteomes" id="UP000182486"/>
    </source>
</evidence>
<evidence type="ECO:0000313" key="1">
    <source>
        <dbReference type="EMBL" id="OJF15389.1"/>
    </source>
</evidence>
<dbReference type="RefSeq" id="WP_071803477.1">
    <property type="nucleotide sequence ID" value="NZ_MEIA01000056.1"/>
</dbReference>
<comment type="caution">
    <text evidence="1">The sequence shown here is derived from an EMBL/GenBank/DDBJ whole genome shotgun (WGS) entry which is preliminary data.</text>
</comment>
<name>A0A1K0FRC8_9ACTN</name>
<proteinExistence type="predicted"/>